<feature type="signal peptide" evidence="6">
    <location>
        <begin position="1"/>
        <end position="23"/>
    </location>
</feature>
<comment type="similarity">
    <text evidence="1 4">Belongs to the peptidase A1 family.</text>
</comment>
<dbReference type="PROSITE" id="PS00141">
    <property type="entry name" value="ASP_PROTEASE"/>
    <property type="match status" value="2"/>
</dbReference>
<sequence>MPSASVVALSFLSALFFALDSSAVQLTIKRPPPAATASNANNNLINTHNQRYSTNITIAGKTVNVLIDTGSTDLWVAPPGGVPAFNDTGLSTTIRYGTGANFVTGDVGVNEFQLDGQYTIPAQAYLSVSSSAGEESDFAAGHFGIWGLGFNTAGSSQVNDAVQQAQGATSTAGQSVLANIFAQNPSGSDYIGISLSRTGDQEGTADASLTISEYDTDYQAVANSPKVPQTPANSGAWTVPLDSFSVGGKKIQWPTTLPTLAPTGKNLVLLDTGTTNILMPKAQIDAIYSAIPGAVLAPSSQNIPLIQFSTTTDVWVVPCTAQVAVVATFGGQDFPLHPLDVSDMQILTSPDGTTNYTVCVGAFTDIGTIAQGETEALFGDSFLRNVYTVFDFGTGGSTKGPPFVQMLSSTDATKSAADLIDVRRQAMLTMPPELKPVDLVKVFNGTEAPGVATPVALPSAVSIPGETAAPATAAGGSTSTTTARAGSPTTTSGGGSTGSPSSGSSPTTGNKNSGTAFAPSMSLLVAVLLVAISSFV</sequence>
<evidence type="ECO:0000256" key="6">
    <source>
        <dbReference type="SAM" id="SignalP"/>
    </source>
</evidence>
<dbReference type="Pfam" id="PF00026">
    <property type="entry name" value="Asp"/>
    <property type="match status" value="1"/>
</dbReference>
<dbReference type="InterPro" id="IPR001969">
    <property type="entry name" value="Aspartic_peptidase_AS"/>
</dbReference>
<dbReference type="GO" id="GO:0004190">
    <property type="term" value="F:aspartic-type endopeptidase activity"/>
    <property type="evidence" value="ECO:0007669"/>
    <property type="project" value="UniProtKB-KW"/>
</dbReference>
<proteinExistence type="inferred from homology"/>
<feature type="active site" evidence="3">
    <location>
        <position position="271"/>
    </location>
</feature>
<dbReference type="AlphaFoldDB" id="A0AAD7NSD4"/>
<feature type="chain" id="PRO_5042112263" evidence="6">
    <location>
        <begin position="24"/>
        <end position="536"/>
    </location>
</feature>
<organism evidence="8 9">
    <name type="scientific">Mycena metata</name>
    <dbReference type="NCBI Taxonomy" id="1033252"/>
    <lineage>
        <taxon>Eukaryota</taxon>
        <taxon>Fungi</taxon>
        <taxon>Dikarya</taxon>
        <taxon>Basidiomycota</taxon>
        <taxon>Agaricomycotina</taxon>
        <taxon>Agaricomycetes</taxon>
        <taxon>Agaricomycetidae</taxon>
        <taxon>Agaricales</taxon>
        <taxon>Marasmiineae</taxon>
        <taxon>Mycenaceae</taxon>
        <taxon>Mycena</taxon>
    </lineage>
</organism>
<dbReference type="InterPro" id="IPR033121">
    <property type="entry name" value="PEPTIDASE_A1"/>
</dbReference>
<evidence type="ECO:0000256" key="3">
    <source>
        <dbReference type="PIRSR" id="PIRSR601461-1"/>
    </source>
</evidence>
<dbReference type="InterPro" id="IPR001461">
    <property type="entry name" value="Aspartic_peptidase_A1"/>
</dbReference>
<dbReference type="GO" id="GO:0006508">
    <property type="term" value="P:proteolysis"/>
    <property type="evidence" value="ECO:0007669"/>
    <property type="project" value="UniProtKB-KW"/>
</dbReference>
<keyword evidence="9" id="KW-1185">Reference proteome</keyword>
<evidence type="ECO:0000256" key="2">
    <source>
        <dbReference type="ARBA" id="ARBA00022750"/>
    </source>
</evidence>
<dbReference type="Proteomes" id="UP001215598">
    <property type="component" value="Unassembled WGS sequence"/>
</dbReference>
<dbReference type="Gene3D" id="2.40.70.10">
    <property type="entry name" value="Acid Proteases"/>
    <property type="match status" value="2"/>
</dbReference>
<reference evidence="8" key="1">
    <citation type="submission" date="2023-03" db="EMBL/GenBank/DDBJ databases">
        <title>Massive genome expansion in bonnet fungi (Mycena s.s.) driven by repeated elements and novel gene families across ecological guilds.</title>
        <authorList>
            <consortium name="Lawrence Berkeley National Laboratory"/>
            <person name="Harder C.B."/>
            <person name="Miyauchi S."/>
            <person name="Viragh M."/>
            <person name="Kuo A."/>
            <person name="Thoen E."/>
            <person name="Andreopoulos B."/>
            <person name="Lu D."/>
            <person name="Skrede I."/>
            <person name="Drula E."/>
            <person name="Henrissat B."/>
            <person name="Morin E."/>
            <person name="Kohler A."/>
            <person name="Barry K."/>
            <person name="LaButti K."/>
            <person name="Morin E."/>
            <person name="Salamov A."/>
            <person name="Lipzen A."/>
            <person name="Mereny Z."/>
            <person name="Hegedus B."/>
            <person name="Baldrian P."/>
            <person name="Stursova M."/>
            <person name="Weitz H."/>
            <person name="Taylor A."/>
            <person name="Grigoriev I.V."/>
            <person name="Nagy L.G."/>
            <person name="Martin F."/>
            <person name="Kauserud H."/>
        </authorList>
    </citation>
    <scope>NUCLEOTIDE SEQUENCE</scope>
    <source>
        <strain evidence="8">CBHHK182m</strain>
    </source>
</reference>
<dbReference type="SUPFAM" id="SSF50630">
    <property type="entry name" value="Acid proteases"/>
    <property type="match status" value="1"/>
</dbReference>
<evidence type="ECO:0000313" key="8">
    <source>
        <dbReference type="EMBL" id="KAJ7773231.1"/>
    </source>
</evidence>
<name>A0AAD7NSD4_9AGAR</name>
<keyword evidence="4" id="KW-0645">Protease</keyword>
<feature type="region of interest" description="Disordered" evidence="5">
    <location>
        <begin position="468"/>
        <end position="513"/>
    </location>
</feature>
<keyword evidence="6" id="KW-0732">Signal</keyword>
<feature type="domain" description="Peptidase A1" evidence="7">
    <location>
        <begin position="52"/>
        <end position="402"/>
    </location>
</feature>
<evidence type="ECO:0000313" key="9">
    <source>
        <dbReference type="Proteomes" id="UP001215598"/>
    </source>
</evidence>
<evidence type="ECO:0000256" key="4">
    <source>
        <dbReference type="RuleBase" id="RU000454"/>
    </source>
</evidence>
<accession>A0AAD7NSD4</accession>
<evidence type="ECO:0000256" key="1">
    <source>
        <dbReference type="ARBA" id="ARBA00007447"/>
    </source>
</evidence>
<comment type="caution">
    <text evidence="8">The sequence shown here is derived from an EMBL/GenBank/DDBJ whole genome shotgun (WGS) entry which is preliminary data.</text>
</comment>
<keyword evidence="2 4" id="KW-0064">Aspartyl protease</keyword>
<feature type="active site" evidence="3">
    <location>
        <position position="68"/>
    </location>
</feature>
<dbReference type="CDD" id="cd05471">
    <property type="entry name" value="pepsin_like"/>
    <property type="match status" value="1"/>
</dbReference>
<dbReference type="PRINTS" id="PR00792">
    <property type="entry name" value="PEPSIN"/>
</dbReference>
<dbReference type="InterPro" id="IPR034164">
    <property type="entry name" value="Pepsin-like_dom"/>
</dbReference>
<evidence type="ECO:0000259" key="7">
    <source>
        <dbReference type="PROSITE" id="PS51767"/>
    </source>
</evidence>
<keyword evidence="4" id="KW-0378">Hydrolase</keyword>
<feature type="compositionally biased region" description="Low complexity" evidence="5">
    <location>
        <begin position="498"/>
        <end position="509"/>
    </location>
</feature>
<dbReference type="PANTHER" id="PTHR47966:SF51">
    <property type="entry name" value="BETA-SITE APP-CLEAVING ENZYME, ISOFORM A-RELATED"/>
    <property type="match status" value="1"/>
</dbReference>
<feature type="compositionally biased region" description="Low complexity" evidence="5">
    <location>
        <begin position="468"/>
        <end position="491"/>
    </location>
</feature>
<gene>
    <name evidence="8" type="ORF">B0H16DRAFT_1511582</name>
</gene>
<dbReference type="PANTHER" id="PTHR47966">
    <property type="entry name" value="BETA-SITE APP-CLEAVING ENZYME, ISOFORM A-RELATED"/>
    <property type="match status" value="1"/>
</dbReference>
<evidence type="ECO:0000256" key="5">
    <source>
        <dbReference type="SAM" id="MobiDB-lite"/>
    </source>
</evidence>
<dbReference type="PROSITE" id="PS51767">
    <property type="entry name" value="PEPTIDASE_A1"/>
    <property type="match status" value="1"/>
</dbReference>
<protein>
    <submittedName>
        <fullName evidence="8">Aspartic peptidase domain-containing protein</fullName>
    </submittedName>
</protein>
<dbReference type="InterPro" id="IPR021109">
    <property type="entry name" value="Peptidase_aspartic_dom_sf"/>
</dbReference>
<dbReference type="EMBL" id="JARKIB010000013">
    <property type="protein sequence ID" value="KAJ7773231.1"/>
    <property type="molecule type" value="Genomic_DNA"/>
</dbReference>